<feature type="compositionally biased region" description="Basic residues" evidence="1">
    <location>
        <begin position="59"/>
        <end position="68"/>
    </location>
</feature>
<dbReference type="OrthoDB" id="515401at2759"/>
<organism evidence="2 3">
    <name type="scientific">Agrocybe chaxingu</name>
    <dbReference type="NCBI Taxonomy" id="84603"/>
    <lineage>
        <taxon>Eukaryota</taxon>
        <taxon>Fungi</taxon>
        <taxon>Dikarya</taxon>
        <taxon>Basidiomycota</taxon>
        <taxon>Agaricomycotina</taxon>
        <taxon>Agaricomycetes</taxon>
        <taxon>Agaricomycetidae</taxon>
        <taxon>Agaricales</taxon>
        <taxon>Agaricineae</taxon>
        <taxon>Strophariaceae</taxon>
        <taxon>Agrocybe</taxon>
    </lineage>
</organism>
<proteinExistence type="predicted"/>
<sequence length="118" mass="12810">MKKTVIKRRKRVPAASSAAGGNVSTRMSDQAAAEALVAVGRSGLSPSHGEESDADDQPRKKRTRRSAKTSREKDEDVLMDGEDEDDGRRLLDRAPSRNQDYLRSGLSLHQAGRSPPGP</sequence>
<name>A0A9W8JWZ5_9AGAR</name>
<dbReference type="AlphaFoldDB" id="A0A9W8JWZ5"/>
<comment type="caution">
    <text evidence="2">The sequence shown here is derived from an EMBL/GenBank/DDBJ whole genome shotgun (WGS) entry which is preliminary data.</text>
</comment>
<evidence type="ECO:0000256" key="1">
    <source>
        <dbReference type="SAM" id="MobiDB-lite"/>
    </source>
</evidence>
<feature type="compositionally biased region" description="Basic and acidic residues" evidence="1">
    <location>
        <begin position="86"/>
        <end position="95"/>
    </location>
</feature>
<feature type="compositionally biased region" description="Basic residues" evidence="1">
    <location>
        <begin position="1"/>
        <end position="12"/>
    </location>
</feature>
<dbReference type="EMBL" id="JANKHO010002536">
    <property type="protein sequence ID" value="KAJ3491485.1"/>
    <property type="molecule type" value="Genomic_DNA"/>
</dbReference>
<evidence type="ECO:0000313" key="3">
    <source>
        <dbReference type="Proteomes" id="UP001148786"/>
    </source>
</evidence>
<protein>
    <submittedName>
        <fullName evidence="2">Uncharacterized protein</fullName>
    </submittedName>
</protein>
<gene>
    <name evidence="2" type="ORF">NLJ89_g11334</name>
</gene>
<evidence type="ECO:0000313" key="2">
    <source>
        <dbReference type="EMBL" id="KAJ3491485.1"/>
    </source>
</evidence>
<accession>A0A9W8JWZ5</accession>
<feature type="region of interest" description="Disordered" evidence="1">
    <location>
        <begin position="1"/>
        <end position="118"/>
    </location>
</feature>
<keyword evidence="3" id="KW-1185">Reference proteome</keyword>
<reference evidence="2" key="1">
    <citation type="submission" date="2022-07" db="EMBL/GenBank/DDBJ databases">
        <title>Genome Sequence of Agrocybe chaxingu.</title>
        <authorList>
            <person name="Buettner E."/>
        </authorList>
    </citation>
    <scope>NUCLEOTIDE SEQUENCE</scope>
    <source>
        <strain evidence="2">MP-N11</strain>
    </source>
</reference>
<dbReference type="Proteomes" id="UP001148786">
    <property type="component" value="Unassembled WGS sequence"/>
</dbReference>